<dbReference type="InterPro" id="IPR025875">
    <property type="entry name" value="Leu-rich_rpt_4"/>
</dbReference>
<dbReference type="PROSITE" id="PS51272">
    <property type="entry name" value="SLH"/>
    <property type="match status" value="1"/>
</dbReference>
<accession>A0ABT2UE93</accession>
<reference evidence="5 6" key="1">
    <citation type="submission" date="2022-09" db="EMBL/GenBank/DDBJ databases">
        <authorList>
            <person name="Han X.L."/>
            <person name="Wang Q."/>
            <person name="Lu T."/>
        </authorList>
    </citation>
    <scope>NUCLEOTIDE SEQUENCE [LARGE SCALE GENOMIC DNA]</scope>
    <source>
        <strain evidence="5 6">WQ 127069</strain>
    </source>
</reference>
<evidence type="ECO:0000256" key="2">
    <source>
        <dbReference type="ARBA" id="ARBA00022737"/>
    </source>
</evidence>
<sequence>MQIGSLNIAKADGVAGDRIIKDPQLEQIIRDTINKPQGDLTPLDLKQIKQLKGDHQKIESLEGLQFATQLTEIWLSYNQITDISPIKNLINLQEIYCESNGIADLTPISELINLSRVSFTANRKISDLTPIKNLQHLEYADFSITNVIDLSALSNLPNLKTLELMSNKFSDLSPLANLQSLERLAIGSNKNISDLSPLNGLIHLKVLWITEDGLTDISSLAGLESLKELHAYKNNIQDISALQNLKNLEFVTLSNNKIQDISPLLKLKSLKNADLYGNFVPDEALKELTKHTNPNPINLNTNQPKLDKPNPPQLSAKPIRFRDVNPSDWFYEDIQWAAGKGMIAGYDDGTFVPDAKITEAEFLKMLISLYLGDLSKKNDLHWYDGYYRFAKEHKWDVSGLPYLKANSVDYTGPLPSEKPLIRLEAAMLLLNAVGKEADAPDELIWEMYNWHFSEGKTDKSVYGYQINDLLTRAEAVSLLWKFKENNPNNELLPVTQTVEANRVLSISRISSAIQQLAYAKGYQVKQPAALNRWVREEGNISQMIRVNSENNPKFSFRITVNAEQNQFSHINMTISDDARSFTRELLDTLLENQSYKSTIMNAFDLMPQATLRSMDVDLPYNHSVVYFDTNSFNIRLYEHDKKPFGYSERF</sequence>
<keyword evidence="2" id="KW-0677">Repeat</keyword>
<feature type="compositionally biased region" description="Polar residues" evidence="3">
    <location>
        <begin position="291"/>
        <end position="304"/>
    </location>
</feature>
<dbReference type="InterPro" id="IPR001119">
    <property type="entry name" value="SLH_dom"/>
</dbReference>
<evidence type="ECO:0000259" key="4">
    <source>
        <dbReference type="PROSITE" id="PS51272"/>
    </source>
</evidence>
<dbReference type="SUPFAM" id="SSF52058">
    <property type="entry name" value="L domain-like"/>
    <property type="match status" value="1"/>
</dbReference>
<protein>
    <submittedName>
        <fullName evidence="5">Leucine-rich repeat domain-containing protein</fullName>
    </submittedName>
</protein>
<comment type="caution">
    <text evidence="5">The sequence shown here is derived from an EMBL/GenBank/DDBJ whole genome shotgun (WGS) entry which is preliminary data.</text>
</comment>
<feature type="region of interest" description="Disordered" evidence="3">
    <location>
        <begin position="291"/>
        <end position="318"/>
    </location>
</feature>
<evidence type="ECO:0000256" key="1">
    <source>
        <dbReference type="ARBA" id="ARBA00022614"/>
    </source>
</evidence>
<dbReference type="EMBL" id="JAOQIO010000016">
    <property type="protein sequence ID" value="MCU6791979.1"/>
    <property type="molecule type" value="Genomic_DNA"/>
</dbReference>
<dbReference type="InterPro" id="IPR032675">
    <property type="entry name" value="LRR_dom_sf"/>
</dbReference>
<evidence type="ECO:0000313" key="6">
    <source>
        <dbReference type="Proteomes" id="UP001652445"/>
    </source>
</evidence>
<dbReference type="Proteomes" id="UP001652445">
    <property type="component" value="Unassembled WGS sequence"/>
</dbReference>
<keyword evidence="6" id="KW-1185">Reference proteome</keyword>
<dbReference type="InterPro" id="IPR001611">
    <property type="entry name" value="Leu-rich_rpt"/>
</dbReference>
<feature type="domain" description="SLH" evidence="4">
    <location>
        <begin position="317"/>
        <end position="380"/>
    </location>
</feature>
<dbReference type="SMART" id="SM00365">
    <property type="entry name" value="LRR_SD22"/>
    <property type="match status" value="6"/>
</dbReference>
<dbReference type="InterPro" id="IPR050836">
    <property type="entry name" value="SDS22/Internalin_LRR"/>
</dbReference>
<name>A0ABT2UE93_9BACL</name>
<evidence type="ECO:0000313" key="5">
    <source>
        <dbReference type="EMBL" id="MCU6791979.1"/>
    </source>
</evidence>
<gene>
    <name evidence="5" type="ORF">OB236_07550</name>
</gene>
<keyword evidence="1" id="KW-0433">Leucine-rich repeat</keyword>
<evidence type="ECO:0000256" key="3">
    <source>
        <dbReference type="SAM" id="MobiDB-lite"/>
    </source>
</evidence>
<dbReference type="Pfam" id="PF12799">
    <property type="entry name" value="LRR_4"/>
    <property type="match status" value="2"/>
</dbReference>
<dbReference type="Gene3D" id="3.80.10.10">
    <property type="entry name" value="Ribonuclease Inhibitor"/>
    <property type="match status" value="1"/>
</dbReference>
<dbReference type="PROSITE" id="PS51450">
    <property type="entry name" value="LRR"/>
    <property type="match status" value="4"/>
</dbReference>
<proteinExistence type="predicted"/>
<dbReference type="Pfam" id="PF00395">
    <property type="entry name" value="SLH"/>
    <property type="match status" value="1"/>
</dbReference>
<dbReference type="PANTHER" id="PTHR46652:SF3">
    <property type="entry name" value="LEUCINE-RICH REPEAT-CONTAINING PROTEIN 9"/>
    <property type="match status" value="1"/>
</dbReference>
<organism evidence="5 6">
    <name type="scientific">Paenibacillus baimaensis</name>
    <dbReference type="NCBI Taxonomy" id="2982185"/>
    <lineage>
        <taxon>Bacteria</taxon>
        <taxon>Bacillati</taxon>
        <taxon>Bacillota</taxon>
        <taxon>Bacilli</taxon>
        <taxon>Bacillales</taxon>
        <taxon>Paenibacillaceae</taxon>
        <taxon>Paenibacillus</taxon>
    </lineage>
</organism>
<dbReference type="PANTHER" id="PTHR46652">
    <property type="entry name" value="LEUCINE-RICH REPEAT AND IQ DOMAIN-CONTAINING PROTEIN 1-RELATED"/>
    <property type="match status" value="1"/>
</dbReference>